<proteinExistence type="predicted"/>
<sequence>MISALAQYTPRGGMPLSALTISSVLVLSSPFSRIDIIPQDVEKIYIQYHLLVLPSLRIAIFVKSDSERYCASQLGSQSGNVDAVSQVSNPSTIVTGAIPQYNTLVGRSPPYEDTNLVFLFLESSTDSTALCTSCTRSMHPHAPHYL</sequence>
<evidence type="ECO:0000313" key="2">
    <source>
        <dbReference type="Proteomes" id="UP000054018"/>
    </source>
</evidence>
<dbReference type="AlphaFoldDB" id="A0A0C9YL81"/>
<reference evidence="2" key="2">
    <citation type="submission" date="2015-01" db="EMBL/GenBank/DDBJ databases">
        <title>Evolutionary Origins and Diversification of the Mycorrhizal Mutualists.</title>
        <authorList>
            <consortium name="DOE Joint Genome Institute"/>
            <consortium name="Mycorrhizal Genomics Consortium"/>
            <person name="Kohler A."/>
            <person name="Kuo A."/>
            <person name="Nagy L.G."/>
            <person name="Floudas D."/>
            <person name="Copeland A."/>
            <person name="Barry K.W."/>
            <person name="Cichocki N."/>
            <person name="Veneault-Fourrey C."/>
            <person name="LaButti K."/>
            <person name="Lindquist E.A."/>
            <person name="Lipzen A."/>
            <person name="Lundell T."/>
            <person name="Morin E."/>
            <person name="Murat C."/>
            <person name="Riley R."/>
            <person name="Ohm R."/>
            <person name="Sun H."/>
            <person name="Tunlid A."/>
            <person name="Henrissat B."/>
            <person name="Grigoriev I.V."/>
            <person name="Hibbett D.S."/>
            <person name="Martin F."/>
        </authorList>
    </citation>
    <scope>NUCLEOTIDE SEQUENCE [LARGE SCALE GENOMIC DNA]</scope>
    <source>
        <strain evidence="2">441</strain>
    </source>
</reference>
<reference evidence="1 2" key="1">
    <citation type="submission" date="2014-04" db="EMBL/GenBank/DDBJ databases">
        <authorList>
            <consortium name="DOE Joint Genome Institute"/>
            <person name="Kuo A."/>
            <person name="Kohler A."/>
            <person name="Costa M.D."/>
            <person name="Nagy L.G."/>
            <person name="Floudas D."/>
            <person name="Copeland A."/>
            <person name="Barry K.W."/>
            <person name="Cichocki N."/>
            <person name="Veneault-Fourrey C."/>
            <person name="LaButti K."/>
            <person name="Lindquist E.A."/>
            <person name="Lipzen A."/>
            <person name="Lundell T."/>
            <person name="Morin E."/>
            <person name="Murat C."/>
            <person name="Sun H."/>
            <person name="Tunlid A."/>
            <person name="Henrissat B."/>
            <person name="Grigoriev I.V."/>
            <person name="Hibbett D.S."/>
            <person name="Martin F."/>
            <person name="Nordberg H.P."/>
            <person name="Cantor M.N."/>
            <person name="Hua S.X."/>
        </authorList>
    </citation>
    <scope>NUCLEOTIDE SEQUENCE [LARGE SCALE GENOMIC DNA]</scope>
    <source>
        <strain evidence="1 2">441</strain>
    </source>
</reference>
<evidence type="ECO:0000313" key="1">
    <source>
        <dbReference type="EMBL" id="KIK14574.1"/>
    </source>
</evidence>
<dbReference type="Proteomes" id="UP000054018">
    <property type="component" value="Unassembled WGS sequence"/>
</dbReference>
<name>A0A0C9YL81_9AGAM</name>
<protein>
    <submittedName>
        <fullName evidence="1">Uncharacterized protein</fullName>
    </submittedName>
</protein>
<dbReference type="HOGENOM" id="CLU_1778229_0_0_1"/>
<keyword evidence="2" id="KW-1185">Reference proteome</keyword>
<gene>
    <name evidence="1" type="ORF">PISMIDRAFT_17180</name>
</gene>
<organism evidence="1 2">
    <name type="scientific">Pisolithus microcarpus 441</name>
    <dbReference type="NCBI Taxonomy" id="765257"/>
    <lineage>
        <taxon>Eukaryota</taxon>
        <taxon>Fungi</taxon>
        <taxon>Dikarya</taxon>
        <taxon>Basidiomycota</taxon>
        <taxon>Agaricomycotina</taxon>
        <taxon>Agaricomycetes</taxon>
        <taxon>Agaricomycetidae</taxon>
        <taxon>Boletales</taxon>
        <taxon>Sclerodermatineae</taxon>
        <taxon>Pisolithaceae</taxon>
        <taxon>Pisolithus</taxon>
    </lineage>
</organism>
<dbReference type="EMBL" id="KN833931">
    <property type="protein sequence ID" value="KIK14574.1"/>
    <property type="molecule type" value="Genomic_DNA"/>
</dbReference>
<dbReference type="OrthoDB" id="5588482at2759"/>
<accession>A0A0C9YL81</accession>